<dbReference type="Pfam" id="PF13458">
    <property type="entry name" value="Peripla_BP_6"/>
    <property type="match status" value="1"/>
</dbReference>
<comment type="caution">
    <text evidence="5">The sequence shown here is derived from an EMBL/GenBank/DDBJ whole genome shotgun (WGS) entry which is preliminary data.</text>
</comment>
<dbReference type="RefSeq" id="WP_376800545.1">
    <property type="nucleotide sequence ID" value="NZ_DBNB01000011.1"/>
</dbReference>
<evidence type="ECO:0000256" key="3">
    <source>
        <dbReference type="ARBA" id="ARBA00022970"/>
    </source>
</evidence>
<dbReference type="Gene3D" id="3.40.50.2300">
    <property type="match status" value="2"/>
</dbReference>
<keyword evidence="3" id="KW-0813">Transport</keyword>
<evidence type="ECO:0000256" key="2">
    <source>
        <dbReference type="ARBA" id="ARBA00022729"/>
    </source>
</evidence>
<evidence type="ECO:0000259" key="4">
    <source>
        <dbReference type="Pfam" id="PF13458"/>
    </source>
</evidence>
<protein>
    <submittedName>
        <fullName evidence="5">Branched-chain amino acid ABC transporter</fullName>
    </submittedName>
</protein>
<evidence type="ECO:0000256" key="1">
    <source>
        <dbReference type="ARBA" id="ARBA00010062"/>
    </source>
</evidence>
<dbReference type="Proteomes" id="UP000192872">
    <property type="component" value="Unassembled WGS sequence"/>
</dbReference>
<gene>
    <name evidence="5" type="ORF">A4S15_04060</name>
</gene>
<keyword evidence="2" id="KW-0732">Signal</keyword>
<organism evidence="5 6">
    <name type="scientific">Candidatus Raskinella chloraquaticus</name>
    <dbReference type="NCBI Taxonomy" id="1951219"/>
    <lineage>
        <taxon>Bacteria</taxon>
        <taxon>Pseudomonadati</taxon>
        <taxon>Pseudomonadota</taxon>
        <taxon>Alphaproteobacteria</taxon>
        <taxon>Hyphomicrobiales</taxon>
        <taxon>Phreatobacteraceae</taxon>
        <taxon>Candidatus Raskinella</taxon>
    </lineage>
</organism>
<dbReference type="InterPro" id="IPR006311">
    <property type="entry name" value="TAT_signal"/>
</dbReference>
<keyword evidence="3" id="KW-0029">Amino-acid transport</keyword>
<evidence type="ECO:0000313" key="5">
    <source>
        <dbReference type="EMBL" id="OQW54776.1"/>
    </source>
</evidence>
<reference evidence="5 6" key="1">
    <citation type="journal article" date="2017" name="Water Res.">
        <title>Comammox in drinking water systems.</title>
        <authorList>
            <person name="Wang Y."/>
            <person name="Ma L."/>
            <person name="Mao Y."/>
            <person name="Jiang X."/>
            <person name="Xia Y."/>
            <person name="Yu K."/>
            <person name="Li B."/>
            <person name="Zhang T."/>
        </authorList>
    </citation>
    <scope>NUCLEOTIDE SEQUENCE [LARGE SCALE GENOMIC DNA]</scope>
    <source>
        <strain evidence="5">SG_bin8</strain>
    </source>
</reference>
<dbReference type="PROSITE" id="PS51318">
    <property type="entry name" value="TAT"/>
    <property type="match status" value="1"/>
</dbReference>
<dbReference type="AlphaFoldDB" id="A0A1W9I4Y1"/>
<dbReference type="InterPro" id="IPR028081">
    <property type="entry name" value="Leu-bd"/>
</dbReference>
<dbReference type="PANTHER" id="PTHR30483">
    <property type="entry name" value="LEUCINE-SPECIFIC-BINDING PROTEIN"/>
    <property type="match status" value="1"/>
</dbReference>
<comment type="similarity">
    <text evidence="1">Belongs to the leucine-binding protein family.</text>
</comment>
<dbReference type="SUPFAM" id="SSF53822">
    <property type="entry name" value="Periplasmic binding protein-like I"/>
    <property type="match status" value="1"/>
</dbReference>
<evidence type="ECO:0000313" key="6">
    <source>
        <dbReference type="Proteomes" id="UP000192872"/>
    </source>
</evidence>
<name>A0A1W9I4Y1_9HYPH</name>
<accession>A0A1W9I4Y1</accession>
<dbReference type="GO" id="GO:0006865">
    <property type="term" value="P:amino acid transport"/>
    <property type="evidence" value="ECO:0007669"/>
    <property type="project" value="UniProtKB-KW"/>
</dbReference>
<feature type="domain" description="Leucine-binding protein" evidence="4">
    <location>
        <begin position="43"/>
        <end position="380"/>
    </location>
</feature>
<dbReference type="InterPro" id="IPR051010">
    <property type="entry name" value="BCAA_transport"/>
</dbReference>
<dbReference type="STRING" id="1827387.A4S15_04060"/>
<dbReference type="CDD" id="cd06340">
    <property type="entry name" value="PBP1_ABC_ligand_binding-like"/>
    <property type="match status" value="1"/>
</dbReference>
<dbReference type="InterPro" id="IPR028082">
    <property type="entry name" value="Peripla_BP_I"/>
</dbReference>
<proteinExistence type="inferred from homology"/>
<dbReference type="EMBL" id="LWDL01000001">
    <property type="protein sequence ID" value="OQW54776.1"/>
    <property type="molecule type" value="Genomic_DNA"/>
</dbReference>
<sequence>MSRSGPHFGAARVDRRTLLLAGTTLSLATLAAPPATRAQAKSLRVASLLPRSGFLAPAGQSCHRGALAAQALLTDLGHAIEIVHIDTESNVETARTQAERAINEGAQALVGPFESGAALAIAQVCEQRKVPFIVNIAAAPQLTEQGYQFLVRNFQTGGQLVANGLKLIASLLDAQKLSYQSAVFLHANDTFGTAQRGAMDALFPKANLPFKLLDSIAYDPRAQDLSVEVTRLRSLSPDIVMVVTRAGDAVKLVRDMVRQRFEPKAIISPGSPGLYDEEFFQTLGPLSDFMIYNVPWVNPKSAMTSALEKAFAKANPSNRFAVDCLNAGFTFEAFLIAADAFKRAGTSNGPELMAAIRASNITEHVMTGGPITFDAKGQNPNIASVSVQNIKRTPTVVLPADIATTAPVMPMPGWQGRS</sequence>